<dbReference type="Proteomes" id="UP000249396">
    <property type="component" value="Unassembled WGS sequence"/>
</dbReference>
<gene>
    <name evidence="2" type="ORF">DM484_28235</name>
</gene>
<organism evidence="2 3">
    <name type="scientific">Candidatus Methylumidiphilus alinenensis</name>
    <dbReference type="NCBI Taxonomy" id="2202197"/>
    <lineage>
        <taxon>Bacteria</taxon>
        <taxon>Pseudomonadati</taxon>
        <taxon>Pseudomonadota</taxon>
        <taxon>Gammaproteobacteria</taxon>
        <taxon>Methylococcales</taxon>
        <taxon>Candidatus Methylumidiphilus</taxon>
    </lineage>
</organism>
<dbReference type="InterPro" id="IPR036457">
    <property type="entry name" value="PPM-type-like_dom_sf"/>
</dbReference>
<comment type="caution">
    <text evidence="2">The sequence shown here is derived from an EMBL/GenBank/DDBJ whole genome shotgun (WGS) entry which is preliminary data.</text>
</comment>
<accession>A0A2W4QJD1</accession>
<evidence type="ECO:0000313" key="3">
    <source>
        <dbReference type="Proteomes" id="UP000249396"/>
    </source>
</evidence>
<name>A0A2W4QJD1_9GAMM</name>
<feature type="domain" description="PPM-type phosphatase" evidence="1">
    <location>
        <begin position="12"/>
        <end position="226"/>
    </location>
</feature>
<dbReference type="AlphaFoldDB" id="A0A2W4QJD1"/>
<reference evidence="2 3" key="1">
    <citation type="journal article" date="2018" name="Aquat. Microb. Ecol.">
        <title>Gammaproteobacterial methanotrophs dominate.</title>
        <authorList>
            <person name="Rissanen A.J."/>
            <person name="Saarenheimo J."/>
            <person name="Tiirola M."/>
            <person name="Peura S."/>
            <person name="Aalto S.L."/>
            <person name="Karvinen A."/>
            <person name="Nykanen H."/>
        </authorList>
    </citation>
    <scope>NUCLEOTIDE SEQUENCE [LARGE SCALE GENOMIC DNA]</scope>
    <source>
        <strain evidence="2">AMbin10</strain>
    </source>
</reference>
<evidence type="ECO:0000313" key="2">
    <source>
        <dbReference type="EMBL" id="PZN70559.1"/>
    </source>
</evidence>
<dbReference type="Pfam" id="PF13672">
    <property type="entry name" value="PP2C_2"/>
    <property type="match status" value="1"/>
</dbReference>
<dbReference type="InterPro" id="IPR001932">
    <property type="entry name" value="PPM-type_phosphatase-like_dom"/>
</dbReference>
<proteinExistence type="predicted"/>
<evidence type="ECO:0000259" key="1">
    <source>
        <dbReference type="Pfam" id="PF13672"/>
    </source>
</evidence>
<dbReference type="EMBL" id="QJPH01000551">
    <property type="protein sequence ID" value="PZN70559.1"/>
    <property type="molecule type" value="Genomic_DNA"/>
</dbReference>
<dbReference type="SUPFAM" id="SSF81606">
    <property type="entry name" value="PP2C-like"/>
    <property type="match status" value="1"/>
</dbReference>
<dbReference type="Gene3D" id="3.60.40.10">
    <property type="entry name" value="PPM-type phosphatase domain"/>
    <property type="match status" value="1"/>
</dbReference>
<protein>
    <submittedName>
        <fullName evidence="2">Protein phosphatase 2C domain-containing protein</fullName>
    </submittedName>
</protein>
<sequence length="281" mass="31290">MRSWLIVAHSAIGRQHIKKNLPCQDVHRIEVINAERGVAVVCDGAGSAKESRIGARIVAKQSAVLFKKLVVDRAGCFPPSKKEWQKASHDALSKIAAFLKKFAVRTNRSFKSLACTVIVVVYDPHGLMISHIGDGRAAVCDRQGDWQAIMQPFRGEEANQTLFITSAAWRNNPAFMGCEVFYEPLTAFTLMSDGCENHAFQLNRYDESSGVYIQLNEPYAKFFNPLTEQLLSLDGQGFSPEQINHEWQEFIERGTAGLAREGDDKTMILGILKAKMESALI</sequence>